<feature type="coiled-coil region" evidence="1">
    <location>
        <begin position="34"/>
        <end position="100"/>
    </location>
</feature>
<dbReference type="EMBL" id="CP011376">
    <property type="protein sequence ID" value="AKG07117.1"/>
    <property type="molecule type" value="Genomic_DNA"/>
</dbReference>
<accession>A0AAC8T7F0</accession>
<proteinExistence type="predicted"/>
<keyword evidence="1" id="KW-0175">Coiled coil</keyword>
<dbReference type="Proteomes" id="UP000077465">
    <property type="component" value="Chromosome"/>
</dbReference>
<dbReference type="RefSeq" id="WP_046699146.1">
    <property type="nucleotide sequence ID" value="NZ_CP011376.1"/>
</dbReference>
<evidence type="ECO:0000313" key="3">
    <source>
        <dbReference type="Proteomes" id="UP000077465"/>
    </source>
</evidence>
<name>A0AAC8T7F0_9GAMM</name>
<reference evidence="2 3" key="1">
    <citation type="submission" date="2015-05" db="EMBL/GenBank/DDBJ databases">
        <authorList>
            <person name="Dickey A."/>
            <person name="Clawson M."/>
            <person name="Bono J."/>
            <person name="Loy J.D."/>
        </authorList>
    </citation>
    <scope>NUCLEOTIDE SEQUENCE [LARGE SCALE GENOMIC DNA]</scope>
    <source>
        <strain evidence="2 3">22581</strain>
    </source>
</reference>
<evidence type="ECO:0000256" key="1">
    <source>
        <dbReference type="SAM" id="Coils"/>
    </source>
</evidence>
<protein>
    <submittedName>
        <fullName evidence="2">Uncharacterized protein</fullName>
    </submittedName>
</protein>
<dbReference type="AlphaFoldDB" id="A0AAC8T7F0"/>
<evidence type="ECO:0000313" key="2">
    <source>
        <dbReference type="EMBL" id="AKG07117.1"/>
    </source>
</evidence>
<gene>
    <name evidence="2" type="ORF">AAX06_01810</name>
</gene>
<organism evidence="2 3">
    <name type="scientific">Moraxella bovoculi</name>
    <dbReference type="NCBI Taxonomy" id="386891"/>
    <lineage>
        <taxon>Bacteria</taxon>
        <taxon>Pseudomonadati</taxon>
        <taxon>Pseudomonadota</taxon>
        <taxon>Gammaproteobacteria</taxon>
        <taxon>Moraxellales</taxon>
        <taxon>Moraxellaceae</taxon>
        <taxon>Moraxella</taxon>
    </lineage>
</organism>
<sequence length="221" mass="24798">MNLEELLKSLNLDEQATKKILEAAKPKEPQDDEVERLRKHVETLLAEKRAESEKREAEQAEKDRVAKEAEIEIARKKGDFETLEKQYQAKIQDLENQILERDVQRDTDLVKSQAQKLASSLSDNPANQEILQMILEKRLSAKNGQISVLDDGGAVSIASIDDLKREIETCGKYDSLVVGTRASGAGSNGKPAIKQASEYSEQERIDLATTNPTLFNQLFME</sequence>